<dbReference type="EMBL" id="BORT01000023">
    <property type="protein sequence ID" value="GIO49646.1"/>
    <property type="molecule type" value="Genomic_DNA"/>
</dbReference>
<dbReference type="AlphaFoldDB" id="A0A920CQC0"/>
<protein>
    <submittedName>
        <fullName evidence="3">Uncharacterized protein</fullName>
    </submittedName>
</protein>
<evidence type="ECO:0000313" key="4">
    <source>
        <dbReference type="Proteomes" id="UP000682811"/>
    </source>
</evidence>
<organism evidence="3 4">
    <name type="scientific">Paenibacillus azoreducens</name>
    <dbReference type="NCBI Taxonomy" id="116718"/>
    <lineage>
        <taxon>Bacteria</taxon>
        <taxon>Bacillati</taxon>
        <taxon>Bacillota</taxon>
        <taxon>Bacilli</taxon>
        <taxon>Bacillales</taxon>
        <taxon>Paenibacillaceae</taxon>
        <taxon>Paenibacillus</taxon>
    </lineage>
</organism>
<sequence length="1164" mass="130988">MSEPEWIEEYLMDMDDEDAAAPTEISLNALAAMAQDFATLTGLDSSQLRHLLMERALLPLALKKDLNNDIILSFSNEDGKYKALVCELYPTLAKLVDNVDHSKNRPYLQELLTVAMSLVVWNAIENKVKAKSIDTKQFQGVTQQVCDSTVYFENEVFPITDFVRSVAVERRSVEKGDFEVISDLLGVLKALNTVGTGNSSVVSEIATEPTQDKQTYIKELAAKGFFPKDNKTSVAGKTGIHDTLIGLIKLFYSESPVSSLGFKDKVYMVNQSLLESKGVNPKGVDIWNAATYTLDEDLMFRVFIKEDDISFTVLIKLPVGVTNFDFSRKSSELDAIPLLFSNMNPSAGTVYSSSLMKQPRVCNLGSTRKVTAAYDCIEMVLSKDLLAFRNANWSLRDYIRACQGEQNAFASFDDLSLGEKIVVGVMPGALKAERFDCSGKYNVSGIVGGGAGSGKTAMYDSLLVQSVALQGVEGNGAVVLIDQKEEWVPIWRKVFNSLGVPFYGFDGEVLNSAELKWGDIKRGERVVENIPFKVNAYIGGILFARVVYQTIQVILKETGCSDIIEFNKGNHNYKGITRLPRIFFLVDELNSLYASIKGDPAIPQSVYKGLILARLTRTSGFHWLLGGQDPSKTLIASDERSNYNYNIFGKMADERYEYFGVTQNQAVQGYEKKHGTLDNPSPILSQGVFYAGPKGKTDLVKSLFVSKDERLDAIRDLNSSLSGMQELDKIVRLALAEGYFDAFEVTLGKPNNIVYVTLRNLGVISQKEFEYYTERVLSGNNNDTSDVLDDALNVYEADFVKKSPTTSNVVEQNRPLEKTYSRTILPERREEPDNVLQSKNARRVNLNPVVHDPYIPPREQNAFSATYDAQIDPEVNPFEVFKVENRENLNPISSMTAFRMMSDMLMKQIKQMVGDLKRIESFEVTGNGLIINDVAFRPRFSQEVLKSMPYAIRVQVEKGNVVELFHFKNIFRFKNLVCLRIDNARLAEGRVRREIGWSQRKSWFKLFDRFRYLSELYIGGELIADEETAKEYDNRGRGGFTLTEKLRNAFGLGVNVVSSSHMERVWDSKPVRVMGSAVGWTLAFKGVTLAASLLGPWGIVFAGLAGYKAYQELRNRQGHKQTQVPKHLQGKMPIQQQRQSQWQWQQQQQTQDPRYRQGTKRTRR</sequence>
<gene>
    <name evidence="3" type="ORF">J34TS1_44110</name>
</gene>
<keyword evidence="2" id="KW-0812">Transmembrane</keyword>
<dbReference type="Gene3D" id="3.40.50.300">
    <property type="entry name" value="P-loop containing nucleotide triphosphate hydrolases"/>
    <property type="match status" value="1"/>
</dbReference>
<dbReference type="Proteomes" id="UP000682811">
    <property type="component" value="Unassembled WGS sequence"/>
</dbReference>
<evidence type="ECO:0000256" key="2">
    <source>
        <dbReference type="SAM" id="Phobius"/>
    </source>
</evidence>
<keyword evidence="4" id="KW-1185">Reference proteome</keyword>
<feature type="transmembrane region" description="Helical" evidence="2">
    <location>
        <begin position="1082"/>
        <end position="1107"/>
    </location>
</feature>
<dbReference type="RefSeq" id="WP_210088651.1">
    <property type="nucleotide sequence ID" value="NZ_AP025343.1"/>
</dbReference>
<proteinExistence type="predicted"/>
<dbReference type="InterPro" id="IPR027417">
    <property type="entry name" value="P-loop_NTPase"/>
</dbReference>
<dbReference type="SUPFAM" id="SSF52540">
    <property type="entry name" value="P-loop containing nucleoside triphosphate hydrolases"/>
    <property type="match status" value="1"/>
</dbReference>
<evidence type="ECO:0000313" key="3">
    <source>
        <dbReference type="EMBL" id="GIO49646.1"/>
    </source>
</evidence>
<evidence type="ECO:0000256" key="1">
    <source>
        <dbReference type="SAM" id="MobiDB-lite"/>
    </source>
</evidence>
<keyword evidence="2" id="KW-1133">Transmembrane helix</keyword>
<reference evidence="3 4" key="1">
    <citation type="submission" date="2021-03" db="EMBL/GenBank/DDBJ databases">
        <title>Antimicrobial resistance genes in bacteria isolated from Japanese honey, and their potential for conferring macrolide and lincosamide resistance in the American foulbrood pathogen Paenibacillus larvae.</title>
        <authorList>
            <person name="Okamoto M."/>
            <person name="Kumagai M."/>
            <person name="Kanamori H."/>
            <person name="Takamatsu D."/>
        </authorList>
    </citation>
    <scope>NUCLEOTIDE SEQUENCE [LARGE SCALE GENOMIC DNA]</scope>
    <source>
        <strain evidence="3 4">J34TS1</strain>
    </source>
</reference>
<feature type="region of interest" description="Disordered" evidence="1">
    <location>
        <begin position="1118"/>
        <end position="1164"/>
    </location>
</feature>
<accession>A0A920CQC0</accession>
<comment type="caution">
    <text evidence="3">The sequence shown here is derived from an EMBL/GenBank/DDBJ whole genome shotgun (WGS) entry which is preliminary data.</text>
</comment>
<feature type="compositionally biased region" description="Low complexity" evidence="1">
    <location>
        <begin position="1135"/>
        <end position="1151"/>
    </location>
</feature>
<keyword evidence="2" id="KW-0472">Membrane</keyword>
<name>A0A920CQC0_9BACL</name>